<evidence type="ECO:0000256" key="2">
    <source>
        <dbReference type="ARBA" id="ARBA00022598"/>
    </source>
</evidence>
<dbReference type="SUPFAM" id="SSF56801">
    <property type="entry name" value="Acetyl-CoA synthetase-like"/>
    <property type="match status" value="1"/>
</dbReference>
<dbReference type="PANTHER" id="PTHR43201:SF5">
    <property type="entry name" value="MEDIUM-CHAIN ACYL-COA LIGASE ACSF2, MITOCHONDRIAL"/>
    <property type="match status" value="1"/>
</dbReference>
<keyword evidence="5" id="KW-1185">Reference proteome</keyword>
<dbReference type="EMBL" id="LR778114">
    <property type="protein sequence ID" value="CAB1128399.1"/>
    <property type="molecule type" value="Genomic_DNA"/>
</dbReference>
<dbReference type="KEGG" id="hfv:R50_0893"/>
<name>A0A6F8ZFM8_9FIRM</name>
<dbReference type="PANTHER" id="PTHR43201">
    <property type="entry name" value="ACYL-COA SYNTHETASE"/>
    <property type="match status" value="1"/>
</dbReference>
<feature type="domain" description="AMP-dependent synthetase/ligase" evidence="3">
    <location>
        <begin position="243"/>
        <end position="339"/>
    </location>
</feature>
<protein>
    <recommendedName>
        <fullName evidence="3">AMP-dependent synthetase/ligase domain-containing protein</fullName>
    </recommendedName>
</protein>
<dbReference type="InterPro" id="IPR042099">
    <property type="entry name" value="ANL_N_sf"/>
</dbReference>
<dbReference type="GO" id="GO:0031956">
    <property type="term" value="F:medium-chain fatty acid-CoA ligase activity"/>
    <property type="evidence" value="ECO:0007669"/>
    <property type="project" value="TreeGrafter"/>
</dbReference>
<gene>
    <name evidence="4" type="ORF">R50_0893</name>
</gene>
<reference evidence="4 5" key="1">
    <citation type="submission" date="2020-02" db="EMBL/GenBank/DDBJ databases">
        <authorList>
            <person name="Hogendoorn C."/>
        </authorList>
    </citation>
    <scope>NUCLEOTIDE SEQUENCE [LARGE SCALE GENOMIC DNA]</scope>
    <source>
        <strain evidence="4">R501</strain>
    </source>
</reference>
<dbReference type="Gene3D" id="3.40.50.12780">
    <property type="entry name" value="N-terminal domain of ligase-like"/>
    <property type="match status" value="1"/>
</dbReference>
<proteinExistence type="inferred from homology"/>
<sequence length="403" mass="42265">MYGVPMLDNLLQARAGSSAPFLITDPEGPVLTYAWLAAGVEDWGRALAAAGLGAGSRLALVLGPGPAWAAAYLAALRGDLLVAALDPAAPAGILREWLNRLQPDLVVAQPGAPVGRGWPRVLLSPGALLPPRLPAAGDRTRPGPEADGALVCAEPDGPWRPVRLSRPQLLYVAAKVARHLHLGPGDVGLSGYPLSDLEGQVTGLLATLVAGSALLAGAAAQRSGSALRPTWANLPPARAGARPLPGLRLVRVPWRPGEVRPEAEWEARWGCPVLTAYDVAEAGGQVAAEAPPPAPRRPGSVGRPLGVAVSVHDAEGWDLPPGVEGEVWIKGPGVIHAYWGQTYGRRFRQGWFRTGDLGYLDPDGYLYLTGRLGADLPAWLRRAPAAARPSPVRWGPGLVPGWY</sequence>
<dbReference type="InterPro" id="IPR000873">
    <property type="entry name" value="AMP-dep_synth/lig_dom"/>
</dbReference>
<dbReference type="AlphaFoldDB" id="A0A6F8ZFM8"/>
<feature type="domain" description="AMP-dependent synthetase/ligase" evidence="3">
    <location>
        <begin position="18"/>
        <end position="108"/>
    </location>
</feature>
<keyword evidence="2" id="KW-0436">Ligase</keyword>
<dbReference type="Proteomes" id="UP000503399">
    <property type="component" value="Chromosome"/>
</dbReference>
<evidence type="ECO:0000313" key="5">
    <source>
        <dbReference type="Proteomes" id="UP000503399"/>
    </source>
</evidence>
<accession>A0A6F8ZFM8</accession>
<evidence type="ECO:0000259" key="3">
    <source>
        <dbReference type="Pfam" id="PF00501"/>
    </source>
</evidence>
<comment type="similarity">
    <text evidence="1">Belongs to the ATP-dependent AMP-binding enzyme family.</text>
</comment>
<dbReference type="Pfam" id="PF00501">
    <property type="entry name" value="AMP-binding"/>
    <property type="match status" value="2"/>
</dbReference>
<evidence type="ECO:0000256" key="1">
    <source>
        <dbReference type="ARBA" id="ARBA00006432"/>
    </source>
</evidence>
<dbReference type="GO" id="GO:0006631">
    <property type="term" value="P:fatty acid metabolic process"/>
    <property type="evidence" value="ECO:0007669"/>
    <property type="project" value="TreeGrafter"/>
</dbReference>
<organism evidence="4 5">
    <name type="scientific">Candidatus Hydrogenisulfobacillus filiaventi</name>
    <dbReference type="NCBI Taxonomy" id="2707344"/>
    <lineage>
        <taxon>Bacteria</taxon>
        <taxon>Bacillati</taxon>
        <taxon>Bacillota</taxon>
        <taxon>Clostridia</taxon>
        <taxon>Eubacteriales</taxon>
        <taxon>Clostridiales Family XVII. Incertae Sedis</taxon>
        <taxon>Candidatus Hydrogenisulfobacillus</taxon>
    </lineage>
</organism>
<evidence type="ECO:0000313" key="4">
    <source>
        <dbReference type="EMBL" id="CAB1128399.1"/>
    </source>
</evidence>